<keyword evidence="2" id="KW-1185">Reference proteome</keyword>
<proteinExistence type="predicted"/>
<dbReference type="EMBL" id="MBTG01000050">
    <property type="protein sequence ID" value="OPH47993.1"/>
    <property type="molecule type" value="Genomic_DNA"/>
</dbReference>
<protein>
    <recommendedName>
        <fullName evidence="3">Butirosin biosynthesis protein H N-terminal domain-containing protein</fullName>
    </recommendedName>
</protein>
<accession>A0A1V4H9M5</accession>
<sequence length="342" mass="41349">MEKTLQVTQPPIFGLLRWAYTLNITSSYEKTLPWFYSNFIQMYGNKHFLQQNKEFYFDFYRGGRWEFNNNNPYLLSHNTGMDLLQHLRSGITELAIDFINQEYYPVLYIDEYYISYSFAYQSLHLPHHLMIYGYDDDRKIFHTMAFGKKGSFSKHEVSFKEVETAFQSMFRFIMNEGYKDEQTYFFKFNHDYEYSLDLTLIKNQLRDYVESKTSENTINRNTDNDAYGLETYDYLQLYFEACSRKDPNLFNRQDVRQLHILYEHKKIMVDRINYLTEKGCMSRAEKIRDGYKALIDQSFLLRHSIMKARSKKEEYPYAQMFNQFDSMKNQEQQLLEALIDLL</sequence>
<name>A0A1V4H9M5_9BACL</name>
<comment type="caution">
    <text evidence="1">The sequence shown here is derived from an EMBL/GenBank/DDBJ whole genome shotgun (WGS) entry which is preliminary data.</text>
</comment>
<gene>
    <name evidence="1" type="ORF">BC351_39075</name>
</gene>
<dbReference type="Proteomes" id="UP000190626">
    <property type="component" value="Unassembled WGS sequence"/>
</dbReference>
<organism evidence="1 2">
    <name type="scientific">Paenibacillus ferrarius</name>
    <dbReference type="NCBI Taxonomy" id="1469647"/>
    <lineage>
        <taxon>Bacteria</taxon>
        <taxon>Bacillati</taxon>
        <taxon>Bacillota</taxon>
        <taxon>Bacilli</taxon>
        <taxon>Bacillales</taxon>
        <taxon>Paenibacillaceae</taxon>
        <taxon>Paenibacillus</taxon>
    </lineage>
</organism>
<evidence type="ECO:0008006" key="3">
    <source>
        <dbReference type="Google" id="ProtNLM"/>
    </source>
</evidence>
<dbReference type="STRING" id="1469647.BC351_39075"/>
<dbReference type="OrthoDB" id="2624539at2"/>
<evidence type="ECO:0000313" key="1">
    <source>
        <dbReference type="EMBL" id="OPH47993.1"/>
    </source>
</evidence>
<dbReference type="RefSeq" id="WP_079419635.1">
    <property type="nucleotide sequence ID" value="NZ_MBTG01000050.1"/>
</dbReference>
<evidence type="ECO:0000313" key="2">
    <source>
        <dbReference type="Proteomes" id="UP000190626"/>
    </source>
</evidence>
<dbReference type="AlphaFoldDB" id="A0A1V4H9M5"/>
<reference evidence="2" key="1">
    <citation type="submission" date="2016-07" db="EMBL/GenBank/DDBJ databases">
        <authorList>
            <person name="Florea S."/>
            <person name="Webb J.S."/>
            <person name="Jaromczyk J."/>
            <person name="Schardl C.L."/>
        </authorList>
    </citation>
    <scope>NUCLEOTIDE SEQUENCE [LARGE SCALE GENOMIC DNA]</scope>
    <source>
        <strain evidence="2">CY1</strain>
    </source>
</reference>